<dbReference type="InterPro" id="IPR011008">
    <property type="entry name" value="Dimeric_a/b-barrel"/>
</dbReference>
<keyword evidence="3" id="KW-1185">Reference proteome</keyword>
<dbReference type="Pfam" id="PF07978">
    <property type="entry name" value="NIPSNAP"/>
    <property type="match status" value="2"/>
</dbReference>
<name>A0A1M7JFQ8_9RHOB</name>
<evidence type="ECO:0000259" key="1">
    <source>
        <dbReference type="Pfam" id="PF07978"/>
    </source>
</evidence>
<dbReference type="AlphaFoldDB" id="A0A1M7JFQ8"/>
<feature type="domain" description="NIPSNAP" evidence="1">
    <location>
        <begin position="3"/>
        <end position="89"/>
    </location>
</feature>
<evidence type="ECO:0000313" key="3">
    <source>
        <dbReference type="Proteomes" id="UP000322545"/>
    </source>
</evidence>
<accession>A0A1M7JFQ8</accession>
<dbReference type="SUPFAM" id="SSF54909">
    <property type="entry name" value="Dimeric alpha+beta barrel"/>
    <property type="match status" value="2"/>
</dbReference>
<dbReference type="Proteomes" id="UP000322545">
    <property type="component" value="Unassembled WGS sequence"/>
</dbReference>
<reference evidence="2 3" key="1">
    <citation type="submission" date="2016-11" db="EMBL/GenBank/DDBJ databases">
        <authorList>
            <person name="Varghese N."/>
            <person name="Submissions S."/>
        </authorList>
    </citation>
    <scope>NUCLEOTIDE SEQUENCE [LARGE SCALE GENOMIC DNA]</scope>
    <source>
        <strain evidence="2 3">DSM 28249</strain>
    </source>
</reference>
<dbReference type="EMBL" id="FRCB01000008">
    <property type="protein sequence ID" value="SHM51854.1"/>
    <property type="molecule type" value="Genomic_DNA"/>
</dbReference>
<proteinExistence type="predicted"/>
<feature type="domain" description="NIPSNAP" evidence="1">
    <location>
        <begin position="119"/>
        <end position="181"/>
    </location>
</feature>
<dbReference type="Gene3D" id="3.30.70.100">
    <property type="match status" value="2"/>
</dbReference>
<evidence type="ECO:0000313" key="2">
    <source>
        <dbReference type="EMBL" id="SHM51854.1"/>
    </source>
</evidence>
<gene>
    <name evidence="2" type="ORF">SAMN05443432_108169</name>
</gene>
<dbReference type="InterPro" id="IPR012577">
    <property type="entry name" value="NIPSNAP"/>
</dbReference>
<organism evidence="2 3">
    <name type="scientific">Roseovarius litoreus</name>
    <dbReference type="NCBI Taxonomy" id="1155722"/>
    <lineage>
        <taxon>Bacteria</taxon>
        <taxon>Pseudomonadati</taxon>
        <taxon>Pseudomonadota</taxon>
        <taxon>Alphaproteobacteria</taxon>
        <taxon>Rhodobacterales</taxon>
        <taxon>Roseobacteraceae</taxon>
        <taxon>Roseovarius</taxon>
    </lineage>
</organism>
<sequence length="224" mass="24073">MHFEMRFYNVAQGRGEDMRARMVQDLTRIFKGNGVPIAGAWFVEAGEGLPRIAYIMAHDSHESAAACWTGFYADPDWHETRSRTNAGSELVERVEIAMGVPFVEIRPGEDVRSDAPADELVRLSLVPGTVPEAVALVSEHLSPALAEVGGQVLGNFSVTSGLEMPSLALILRYPDAAARRAGGALLDSAAQLRGGPVARLARLPLAPIEPCRARPGLPPLLREG</sequence>
<protein>
    <submittedName>
        <fullName evidence="2">NIPSNAP protein</fullName>
    </submittedName>
</protein>